<sequence length="688" mass="75852">MATGSGTGNPLIEALPPNTDYLTYLTIIEYNLTPELLPTLHEVLQDTKLTVNIGWDLVHLLLPLLPESQQCLQDIARLGNPREVILKVTECLRLIDFQGLEPDTDDDAEGPPSLDPDSHRHPHTTAPVEHSTSSGSQSTQAVEVKPSPLPVDQFICLLSMLSILHPRVKTQYPSRFLSTSLQAVLHAFSHSVSHREELVSAILRFMKDVGGTKRPHLPPRTSSSTVTQTKYKERAPDPEPDTQSETPTLSESDMQTRLLQSLLTFVLEDYMLRLSSREDIPGLCWSNRLQEKLHPERTVPGRPSFTTKFEKDPALKARLTGIGEILALSQDLGIKTDELLRVAQAEEQHQNRDGSTESEPPKTALDIPYSKTGSLLLYVARIMRRVLYSARSEEPTLAIFPNHHRLLAGFVTSSSANGNMVGSEPEALLDALLALGLLAVENNEVGQPNDTESFNQYLQSMSLISANCPSPALRYIAYYLTTTILRSNPSDIERLAFIRDTLEHCPFDNLKVAAVSWIKGETIEANEARINSRPASSSGDVEHDEGGQEKASIFATPVALDTLSPYLFPDLTHDLSAASMADAWAIFDQNLQFYLASLNFYFLLLSAGPLTKNLNIGGLHTNNDVAGSFLVPLREASSRFQEDAKSGGELSKGWKENGDVNVELAKLQLLDATLEKVTQGVAKLNEIK</sequence>
<accession>A0A2P7Z7Q1</accession>
<feature type="region of interest" description="Disordered" evidence="1">
    <location>
        <begin position="346"/>
        <end position="366"/>
    </location>
</feature>
<name>A0A2P7Z7Q1_9PEZI</name>
<evidence type="ECO:0008006" key="4">
    <source>
        <dbReference type="Google" id="ProtNLM"/>
    </source>
</evidence>
<dbReference type="EMBL" id="NHZQ01000289">
    <property type="protein sequence ID" value="PSK44242.1"/>
    <property type="molecule type" value="Genomic_DNA"/>
</dbReference>
<dbReference type="Proteomes" id="UP000243723">
    <property type="component" value="Unassembled WGS sequence"/>
</dbReference>
<evidence type="ECO:0000313" key="2">
    <source>
        <dbReference type="EMBL" id="PSK44242.1"/>
    </source>
</evidence>
<protein>
    <recommendedName>
        <fullName evidence="4">YAP1-binding protein 2</fullName>
    </recommendedName>
</protein>
<dbReference type="Pfam" id="PF08568">
    <property type="entry name" value="Kinetochor_Ybp2"/>
    <property type="match status" value="1"/>
</dbReference>
<feature type="compositionally biased region" description="Polar residues" evidence="1">
    <location>
        <begin position="241"/>
        <end position="253"/>
    </location>
</feature>
<dbReference type="STRING" id="40998.A0A2P7Z7Q1"/>
<comment type="caution">
    <text evidence="2">The sequence shown here is derived from an EMBL/GenBank/DDBJ whole genome shotgun (WGS) entry which is preliminary data.</text>
</comment>
<gene>
    <name evidence="2" type="ORF">B9Z65_222</name>
</gene>
<feature type="compositionally biased region" description="Polar residues" evidence="1">
    <location>
        <begin position="220"/>
        <end position="229"/>
    </location>
</feature>
<dbReference type="PANTHER" id="PTHR28020">
    <property type="entry name" value="YAP1-BINDING PROTEIN 1-RELATED"/>
    <property type="match status" value="1"/>
</dbReference>
<reference evidence="2 3" key="1">
    <citation type="submission" date="2017-05" db="EMBL/GenBank/DDBJ databases">
        <title>Draft genome sequence of Elsinoe australis.</title>
        <authorList>
            <person name="Cheng Q."/>
        </authorList>
    </citation>
    <scope>NUCLEOTIDE SEQUENCE [LARGE SCALE GENOMIC DNA]</scope>
    <source>
        <strain evidence="2 3">NL1</strain>
    </source>
</reference>
<organism evidence="2 3">
    <name type="scientific">Elsinoe australis</name>
    <dbReference type="NCBI Taxonomy" id="40998"/>
    <lineage>
        <taxon>Eukaryota</taxon>
        <taxon>Fungi</taxon>
        <taxon>Dikarya</taxon>
        <taxon>Ascomycota</taxon>
        <taxon>Pezizomycotina</taxon>
        <taxon>Dothideomycetes</taxon>
        <taxon>Dothideomycetidae</taxon>
        <taxon>Myriangiales</taxon>
        <taxon>Elsinoaceae</taxon>
        <taxon>Elsinoe</taxon>
    </lineage>
</organism>
<evidence type="ECO:0000256" key="1">
    <source>
        <dbReference type="SAM" id="MobiDB-lite"/>
    </source>
</evidence>
<dbReference type="InterPro" id="IPR040347">
    <property type="entry name" value="YBP1/2"/>
</dbReference>
<dbReference type="GO" id="GO:0034599">
    <property type="term" value="P:cellular response to oxidative stress"/>
    <property type="evidence" value="ECO:0007669"/>
    <property type="project" value="InterPro"/>
</dbReference>
<evidence type="ECO:0000313" key="3">
    <source>
        <dbReference type="Proteomes" id="UP000243723"/>
    </source>
</evidence>
<feature type="region of interest" description="Disordered" evidence="1">
    <location>
        <begin position="101"/>
        <end position="144"/>
    </location>
</feature>
<keyword evidence="3" id="KW-1185">Reference proteome</keyword>
<dbReference type="PANTHER" id="PTHR28020:SF1">
    <property type="entry name" value="YAP1-BINDING PROTEIN 1-RELATED"/>
    <property type="match status" value="1"/>
</dbReference>
<dbReference type="GO" id="GO:0005737">
    <property type="term" value="C:cytoplasm"/>
    <property type="evidence" value="ECO:0007669"/>
    <property type="project" value="TreeGrafter"/>
</dbReference>
<feature type="compositionally biased region" description="Polar residues" evidence="1">
    <location>
        <begin position="130"/>
        <end position="141"/>
    </location>
</feature>
<proteinExistence type="predicted"/>
<dbReference type="InterPro" id="IPR013877">
    <property type="entry name" value="YAP-bd/ALF4/Glomulin"/>
</dbReference>
<dbReference type="AlphaFoldDB" id="A0A2P7Z7Q1"/>
<feature type="region of interest" description="Disordered" evidence="1">
    <location>
        <begin position="210"/>
        <end position="253"/>
    </location>
</feature>
<feature type="compositionally biased region" description="Basic and acidic residues" evidence="1">
    <location>
        <begin position="346"/>
        <end position="355"/>
    </location>
</feature>
<dbReference type="OrthoDB" id="5396786at2759"/>